<sequence length="88" mass="9832">MALLGVRPVWASGSQRVDDFEILPNAIDGRLWHSREDLAEVYLNHGAYAYGASDDGTAAREPFARRLSQVQAVLQNQDNHEHDLLDSN</sequence>
<dbReference type="WBParaSite" id="L893_g8354.t1">
    <property type="protein sequence ID" value="L893_g8354.t1"/>
    <property type="gene ID" value="L893_g8354"/>
</dbReference>
<evidence type="ECO:0000259" key="1">
    <source>
        <dbReference type="Pfam" id="PF02514"/>
    </source>
</evidence>
<dbReference type="PANTHER" id="PTHR44119:SF4">
    <property type="entry name" value="AEROBIC COBALTOCHELATASE SUBUNIT COBN"/>
    <property type="match status" value="1"/>
</dbReference>
<protein>
    <submittedName>
        <fullName evidence="3">DUF4159 domain-containing protein</fullName>
    </submittedName>
</protein>
<dbReference type="Proteomes" id="UP000095287">
    <property type="component" value="Unplaced"/>
</dbReference>
<keyword evidence="2" id="KW-1185">Reference proteome</keyword>
<feature type="domain" description="CobN/magnesium chelatase" evidence="1">
    <location>
        <begin position="25"/>
        <end position="87"/>
    </location>
</feature>
<name>A0A1I8ARM5_9BILA</name>
<reference evidence="3" key="1">
    <citation type="submission" date="2016-11" db="UniProtKB">
        <authorList>
            <consortium name="WormBaseParasite"/>
        </authorList>
    </citation>
    <scope>IDENTIFICATION</scope>
</reference>
<dbReference type="InterPro" id="IPR003672">
    <property type="entry name" value="CobN/Mg_chltase"/>
</dbReference>
<dbReference type="Pfam" id="PF02514">
    <property type="entry name" value="CobN-Mg_chel"/>
    <property type="match status" value="1"/>
</dbReference>
<accession>A0A1I8ARM5</accession>
<evidence type="ECO:0000313" key="2">
    <source>
        <dbReference type="Proteomes" id="UP000095287"/>
    </source>
</evidence>
<dbReference type="AlphaFoldDB" id="A0A1I8ARM5"/>
<evidence type="ECO:0000313" key="3">
    <source>
        <dbReference type="WBParaSite" id="L893_g8354.t1"/>
    </source>
</evidence>
<proteinExistence type="predicted"/>
<organism evidence="2 3">
    <name type="scientific">Steinernema glaseri</name>
    <dbReference type="NCBI Taxonomy" id="37863"/>
    <lineage>
        <taxon>Eukaryota</taxon>
        <taxon>Metazoa</taxon>
        <taxon>Ecdysozoa</taxon>
        <taxon>Nematoda</taxon>
        <taxon>Chromadorea</taxon>
        <taxon>Rhabditida</taxon>
        <taxon>Tylenchina</taxon>
        <taxon>Panagrolaimomorpha</taxon>
        <taxon>Strongyloidoidea</taxon>
        <taxon>Steinernematidae</taxon>
        <taxon>Steinernema</taxon>
    </lineage>
</organism>
<dbReference type="PANTHER" id="PTHR44119">
    <property type="entry name" value="MAGNESIUM-CHELATASE SUBUNIT CHLH, CHLOROPLASTIC"/>
    <property type="match status" value="1"/>
</dbReference>